<organism evidence="1 2">
    <name type="scientific">Fadolivirus FV1/VV64</name>
    <dbReference type="NCBI Taxonomy" id="3070911"/>
    <lineage>
        <taxon>Viruses</taxon>
        <taxon>Varidnaviria</taxon>
        <taxon>Bamfordvirae</taxon>
        <taxon>Nucleocytoviricota</taxon>
        <taxon>Megaviricetes</taxon>
        <taxon>Imitervirales</taxon>
        <taxon>Mimiviridae</taxon>
        <taxon>Klosneuvirinae</taxon>
        <taxon>Fadolivirus</taxon>
        <taxon>Fadolivirus algeromassiliense</taxon>
    </lineage>
</organism>
<sequence>MSTKDNTVNTYKRSLLKLKKMGIDLNNYEINDLIELFNKNNIPLTSQNAYLSSIQWYHKNYDKDEIKMSKVSGKIREIREIISFKYSQNKLSNKEKDKYVQFETIKKIFNDLKEKAENSLDKRINDDFLLLSLYVLHPPRRTDYQNMYIEKINITDDIDKVIWTNKDTVSKNKLLLKQKEKHIDKNRIIKNYYTQIGDKSYFIFDDFKTYNIYGRQIIEVNNVLDKIIKRYIDINKLKNGNKLIDLSYENYLKRLSDIFMTYVEKNISIDMLRHIYVNYITDMKLNENNKKIISKLMAHSILTQTIYRKNINDDIANIEIDLGKYTEKKSYRKYASDDERKEARKEAKRLWYEKNKEKIAKKNATK</sequence>
<name>A0A7D3QWZ3_9VIRU</name>
<dbReference type="EMBL" id="MT418680">
    <property type="protein sequence ID" value="QKF94886.1"/>
    <property type="molecule type" value="Genomic_DNA"/>
</dbReference>
<keyword evidence="2" id="KW-1185">Reference proteome</keyword>
<accession>A0A7D3QWZ3</accession>
<dbReference type="Proteomes" id="UP001162001">
    <property type="component" value="Segment"/>
</dbReference>
<gene>
    <name evidence="1" type="ORF">Fadolivirus_1_1428</name>
</gene>
<reference evidence="1 2" key="1">
    <citation type="submission" date="2020-04" db="EMBL/GenBank/DDBJ databases">
        <title>Advantages and limits of metagenomic assembly and binning of a giant virus.</title>
        <authorList>
            <person name="Schulz F."/>
            <person name="Andreani J."/>
            <person name="Francis R."/>
            <person name="Boudjemaa H."/>
            <person name="Bou Khalil J.Y."/>
            <person name="Lee J."/>
            <person name="La Scola B."/>
            <person name="Woyke T."/>
        </authorList>
    </citation>
    <scope>NUCLEOTIDE SEQUENCE [LARGE SCALE GENOMIC DNA]</scope>
    <source>
        <strain evidence="1 2">FV1/VV64</strain>
    </source>
</reference>
<evidence type="ECO:0000313" key="2">
    <source>
        <dbReference type="Proteomes" id="UP001162001"/>
    </source>
</evidence>
<protein>
    <submittedName>
        <fullName evidence="1">Uncharacterized protein</fullName>
    </submittedName>
</protein>
<evidence type="ECO:0000313" key="1">
    <source>
        <dbReference type="EMBL" id="QKF94886.1"/>
    </source>
</evidence>
<proteinExistence type="predicted"/>